<sequence>MGSLTPVTQMTATQVPQAEMYSALDHKRGVIIQAIDRAHPCAVHGTCYIDRDGTHVPLTHFRKAELADYILASESREAADQVPSALLENWGVRSSTDMPVRSRGTKGPRGDVSDLKTAIMEGFGSAAGAMMHMSALQSHPLGGQQTSALTMHHISRSLSPVDNIRSSSPPAPEDELDVCVDKFASGLKRKLPDDFLDKIKEVLKEEEYDVELLGQGTVTDIAKITGLKAGPASGLRAFAKDYGTVLKGKHARRC</sequence>
<evidence type="ECO:0000313" key="2">
    <source>
        <dbReference type="Proteomes" id="UP001163835"/>
    </source>
</evidence>
<accession>A0ACC1U722</accession>
<protein>
    <submittedName>
        <fullName evidence="1">Uncharacterized protein</fullName>
    </submittedName>
</protein>
<reference evidence="1" key="1">
    <citation type="submission" date="2022-09" db="EMBL/GenBank/DDBJ databases">
        <title>A Global Phylogenomic Analysis of the Shiitake Genus Lentinula.</title>
        <authorList>
            <consortium name="DOE Joint Genome Institute"/>
            <person name="Sierra-Patev S."/>
            <person name="Min B."/>
            <person name="Naranjo-Ortiz M."/>
            <person name="Looney B."/>
            <person name="Konkel Z."/>
            <person name="Slot J.C."/>
            <person name="Sakamoto Y."/>
            <person name="Steenwyk J.L."/>
            <person name="Rokas A."/>
            <person name="Carro J."/>
            <person name="Camarero S."/>
            <person name="Ferreira P."/>
            <person name="Molpeceres G."/>
            <person name="Ruiz-Duenas F.J."/>
            <person name="Serrano A."/>
            <person name="Henrissat B."/>
            <person name="Drula E."/>
            <person name="Hughes K.W."/>
            <person name="Mata J.L."/>
            <person name="Ishikawa N.K."/>
            <person name="Vargas-Isla R."/>
            <person name="Ushijima S."/>
            <person name="Smith C.A."/>
            <person name="Ahrendt S."/>
            <person name="Andreopoulos W."/>
            <person name="He G."/>
            <person name="Labutti K."/>
            <person name="Lipzen A."/>
            <person name="Ng V."/>
            <person name="Riley R."/>
            <person name="Sandor L."/>
            <person name="Barry K."/>
            <person name="Martinez A.T."/>
            <person name="Xiao Y."/>
            <person name="Gibbons J.G."/>
            <person name="Terashima K."/>
            <person name="Grigoriev I.V."/>
            <person name="Hibbett D.S."/>
        </authorList>
    </citation>
    <scope>NUCLEOTIDE SEQUENCE</scope>
    <source>
        <strain evidence="1">TMI1499</strain>
    </source>
</reference>
<gene>
    <name evidence="1" type="ORF">F5876DRAFT_74544</name>
</gene>
<evidence type="ECO:0000313" key="1">
    <source>
        <dbReference type="EMBL" id="KAJ3812783.1"/>
    </source>
</evidence>
<name>A0ACC1U722_9AGAR</name>
<keyword evidence="2" id="KW-1185">Reference proteome</keyword>
<organism evidence="1 2">
    <name type="scientific">Lentinula aff. lateritia</name>
    <dbReference type="NCBI Taxonomy" id="2804960"/>
    <lineage>
        <taxon>Eukaryota</taxon>
        <taxon>Fungi</taxon>
        <taxon>Dikarya</taxon>
        <taxon>Basidiomycota</taxon>
        <taxon>Agaricomycotina</taxon>
        <taxon>Agaricomycetes</taxon>
        <taxon>Agaricomycetidae</taxon>
        <taxon>Agaricales</taxon>
        <taxon>Marasmiineae</taxon>
        <taxon>Omphalotaceae</taxon>
        <taxon>Lentinula</taxon>
    </lineage>
</organism>
<proteinExistence type="predicted"/>
<comment type="caution">
    <text evidence="1">The sequence shown here is derived from an EMBL/GenBank/DDBJ whole genome shotgun (WGS) entry which is preliminary data.</text>
</comment>
<dbReference type="EMBL" id="MU795013">
    <property type="protein sequence ID" value="KAJ3812783.1"/>
    <property type="molecule type" value="Genomic_DNA"/>
</dbReference>
<dbReference type="Proteomes" id="UP001163835">
    <property type="component" value="Unassembled WGS sequence"/>
</dbReference>